<evidence type="ECO:0000256" key="1">
    <source>
        <dbReference type="ARBA" id="ARBA00004196"/>
    </source>
</evidence>
<evidence type="ECO:0000313" key="10">
    <source>
        <dbReference type="Proteomes" id="UP000484164"/>
    </source>
</evidence>
<feature type="domain" description="Cytochrome c" evidence="8">
    <location>
        <begin position="461"/>
        <end position="604"/>
    </location>
</feature>
<dbReference type="PROSITE" id="PS51007">
    <property type="entry name" value="CYTC"/>
    <property type="match status" value="2"/>
</dbReference>
<dbReference type="Pfam" id="PF03150">
    <property type="entry name" value="CCP_MauG"/>
    <property type="match status" value="1"/>
</dbReference>
<keyword evidence="4" id="KW-0732">Signal</keyword>
<dbReference type="AlphaFoldDB" id="A0A6L3ZEL7"/>
<evidence type="ECO:0000256" key="3">
    <source>
        <dbReference type="ARBA" id="ARBA00022723"/>
    </source>
</evidence>
<dbReference type="InterPro" id="IPR036909">
    <property type="entry name" value="Cyt_c-like_dom_sf"/>
</dbReference>
<comment type="caution">
    <text evidence="9">The sequence shown here is derived from an EMBL/GenBank/DDBJ whole genome shotgun (WGS) entry which is preliminary data.</text>
</comment>
<dbReference type="InterPro" id="IPR038352">
    <property type="entry name" value="Imelysin_sf"/>
</dbReference>
<dbReference type="GO" id="GO:0046872">
    <property type="term" value="F:metal ion binding"/>
    <property type="evidence" value="ECO:0007669"/>
    <property type="project" value="UniProtKB-KW"/>
</dbReference>
<keyword evidence="10" id="KW-1185">Reference proteome</keyword>
<dbReference type="Gene3D" id="1.10.760.10">
    <property type="entry name" value="Cytochrome c-like domain"/>
    <property type="match status" value="2"/>
</dbReference>
<dbReference type="InterPro" id="IPR051395">
    <property type="entry name" value="Cytochrome_c_Peroxidase/MauG"/>
</dbReference>
<evidence type="ECO:0000313" key="9">
    <source>
        <dbReference type="EMBL" id="KAB2816273.1"/>
    </source>
</evidence>
<dbReference type="GO" id="GO:0030313">
    <property type="term" value="C:cell envelope"/>
    <property type="evidence" value="ECO:0007669"/>
    <property type="project" value="UniProtKB-SubCell"/>
</dbReference>
<evidence type="ECO:0000256" key="6">
    <source>
        <dbReference type="ARBA" id="ARBA00023004"/>
    </source>
</evidence>
<dbReference type="OrthoDB" id="9805202at2"/>
<feature type="domain" description="Cytochrome c" evidence="8">
    <location>
        <begin position="308"/>
        <end position="446"/>
    </location>
</feature>
<gene>
    <name evidence="9" type="ORF">F8C82_11345</name>
</gene>
<dbReference type="Gene3D" id="1.20.1420.20">
    <property type="entry name" value="M75 peptidase, HXXE motif"/>
    <property type="match status" value="1"/>
</dbReference>
<evidence type="ECO:0000256" key="7">
    <source>
        <dbReference type="PROSITE-ProRule" id="PRU00433"/>
    </source>
</evidence>
<dbReference type="InterPro" id="IPR004852">
    <property type="entry name" value="Di-haem_cyt_c_peroxidsae"/>
</dbReference>
<name>A0A6L3ZEL7_9FLAO</name>
<reference evidence="9 10" key="1">
    <citation type="submission" date="2019-10" db="EMBL/GenBank/DDBJ databases">
        <title>Genome sequence of Phaeocystidibacter marisrubri JCM30614 (type strain).</title>
        <authorList>
            <person name="Bowman J.P."/>
        </authorList>
    </citation>
    <scope>NUCLEOTIDE SEQUENCE [LARGE SCALE GENOMIC DNA]</scope>
    <source>
        <strain evidence="9 10">JCM 30614</strain>
    </source>
</reference>
<dbReference type="PANTHER" id="PTHR30600:SF10">
    <property type="entry name" value="BLL6722 PROTEIN"/>
    <property type="match status" value="1"/>
</dbReference>
<dbReference type="GO" id="GO:0020037">
    <property type="term" value="F:heme binding"/>
    <property type="evidence" value="ECO:0007669"/>
    <property type="project" value="InterPro"/>
</dbReference>
<comment type="subcellular location">
    <subcellularLocation>
        <location evidence="1">Cell envelope</location>
    </subcellularLocation>
</comment>
<dbReference type="RefSeq" id="WP_151693700.1">
    <property type="nucleotide sequence ID" value="NZ_BMGX01000001.1"/>
</dbReference>
<keyword evidence="5" id="KW-0560">Oxidoreductase</keyword>
<organism evidence="9 10">
    <name type="scientific">Phaeocystidibacter marisrubri</name>
    <dbReference type="NCBI Taxonomy" id="1577780"/>
    <lineage>
        <taxon>Bacteria</taxon>
        <taxon>Pseudomonadati</taxon>
        <taxon>Bacteroidota</taxon>
        <taxon>Flavobacteriia</taxon>
        <taxon>Flavobacteriales</taxon>
        <taxon>Phaeocystidibacteraceae</taxon>
        <taxon>Phaeocystidibacter</taxon>
    </lineage>
</organism>
<dbReference type="InterPro" id="IPR009056">
    <property type="entry name" value="Cyt_c-like_dom"/>
</dbReference>
<protein>
    <submittedName>
        <fullName evidence="9">Cytochrome-c peroxidase</fullName>
    </submittedName>
</protein>
<dbReference type="GO" id="GO:0009055">
    <property type="term" value="F:electron transfer activity"/>
    <property type="evidence" value="ECO:0007669"/>
    <property type="project" value="InterPro"/>
</dbReference>
<evidence type="ECO:0000256" key="4">
    <source>
        <dbReference type="ARBA" id="ARBA00022729"/>
    </source>
</evidence>
<sequence>MKGKWIAYLGVASVLSITPAFQNMEKNPVEWVASSYELGIDDFASKAASFTEVVRMKDSVSLQSDFVELRNAFKRVEYLLAYADPEWHANFINGAPLPHLEPKTSGIVVLEPEGLQRMEELVYTDEMEWSVLLEKSKVLRDQTAQLKTFARHHNFDDRKIFEAVRLELIRTLAQGVTGFDTPGSDLAIAESAIALGAARDAILLYDDQLEKKDAAFASEFVEKWNGAVSFLEDNPDFDSFDRATFTVDYIEPLFQMTLTAQSILYIEFSDETSAGVESVNTRSKHIFSADLINPFFFTQMREGEYSPEKIALGKQLFFDPILSQNVQRSCASCHRPELAFTDGLPKSISLHFDGTVERNAPTLVNAALSPRFFYDLRTERLETQFDHVIFNPKEFNMTYSAIVERLSDSKEYRELFENAYGEGAQINKRNVETAIASFVVSLSAFDSPVDRWLRGEAEVSEGVKRGYNLFMGKAACGTCHFAPTFAGLVPPLFQDIETEVLGVPVDTMYSAMDPDMGRSEGIMKERSEIYNNSFKTLTVRNIKLTAPYMHNGVFTSLDQVMEFYNNGGGAGKGFEVPNQTLPFDSLSLNDAELADIIEFMEALTDLPENGTAPESLPKMDGRPEWNARKVGGVY</sequence>
<evidence type="ECO:0000256" key="5">
    <source>
        <dbReference type="ARBA" id="ARBA00023002"/>
    </source>
</evidence>
<keyword evidence="3 7" id="KW-0479">Metal-binding</keyword>
<keyword evidence="6 7" id="KW-0408">Iron</keyword>
<dbReference type="PANTHER" id="PTHR30600">
    <property type="entry name" value="CYTOCHROME C PEROXIDASE-RELATED"/>
    <property type="match status" value="1"/>
</dbReference>
<dbReference type="Proteomes" id="UP000484164">
    <property type="component" value="Unassembled WGS sequence"/>
</dbReference>
<proteinExistence type="predicted"/>
<evidence type="ECO:0000259" key="8">
    <source>
        <dbReference type="PROSITE" id="PS51007"/>
    </source>
</evidence>
<dbReference type="SUPFAM" id="SSF46626">
    <property type="entry name" value="Cytochrome c"/>
    <property type="match status" value="2"/>
</dbReference>
<evidence type="ECO:0000256" key="2">
    <source>
        <dbReference type="ARBA" id="ARBA00022617"/>
    </source>
</evidence>
<dbReference type="GO" id="GO:0004130">
    <property type="term" value="F:cytochrome-c peroxidase activity"/>
    <property type="evidence" value="ECO:0007669"/>
    <property type="project" value="TreeGrafter"/>
</dbReference>
<accession>A0A6L3ZEL7</accession>
<keyword evidence="2 7" id="KW-0349">Heme</keyword>
<keyword evidence="9" id="KW-0575">Peroxidase</keyword>
<dbReference type="EMBL" id="WBVQ01000002">
    <property type="protein sequence ID" value="KAB2816273.1"/>
    <property type="molecule type" value="Genomic_DNA"/>
</dbReference>